<accession>A0ABP9PLC3</accession>
<dbReference type="EMBL" id="BAABJP010000001">
    <property type="protein sequence ID" value="GAA5145550.1"/>
    <property type="molecule type" value="Genomic_DNA"/>
</dbReference>
<sequence>MAPVARGLLGADGALTVTDATSAALARRLLDAGVAHPAGLAPAPADPNPADPNPADPDPADPNPADLDRTDSDPAEPDPAEPDPADLDRTDPNPMDSNPAEPDSAEPDRTSRDPADPDRTDLNPRLAVRESATRRARIRDSPCTNPRLAVPESATHRARIPDSPGVGAVTVVVPVRDRGEGVRRLVAAVRATAAGVAEVIVVDDGSVVPVVEAGARVIRHGTSLGPAAARNTGLAAARTEFVAFLDSDVTPEPGWLAPLLELFADPSVALAAPRIVAGPDTRYGWLARYEQTRSALDLGPEPGPIVPLSRIAYVPSAAMVVRRRALHDRGFDPELRVAEDVDLVLRLHSAGWRMRYQPAARVAHRHRVALKAWWTRKAFYGTGAAALAIRHPGSVPPAVLAPWAAGAAALLIARQDRYGALGAAALTGLAATKLRRTAEGTDRPNLLTAYLVARGVAGAAGQVAGLLNRHWWPLTVLGCLASKRIRRAALLAALAEGAVDWYRHRGALDPVRYLLAHRADDLGYGAGLWWGAWRRRTAAPLLPVVTGPARKSGHRDQHERGAQGHRRLGEHPRPGDGQ</sequence>
<comment type="caution">
    <text evidence="3">The sequence shown here is derived from an EMBL/GenBank/DDBJ whole genome shotgun (WGS) entry which is preliminary data.</text>
</comment>
<dbReference type="SUPFAM" id="SSF53448">
    <property type="entry name" value="Nucleotide-diphospho-sugar transferases"/>
    <property type="match status" value="1"/>
</dbReference>
<dbReference type="InterPro" id="IPR029044">
    <property type="entry name" value="Nucleotide-diphossugar_trans"/>
</dbReference>
<dbReference type="Pfam" id="PF00535">
    <property type="entry name" value="Glycos_transf_2"/>
    <property type="match status" value="1"/>
</dbReference>
<feature type="compositionally biased region" description="Basic and acidic residues" evidence="1">
    <location>
        <begin position="106"/>
        <end position="133"/>
    </location>
</feature>
<evidence type="ECO:0000256" key="1">
    <source>
        <dbReference type="SAM" id="MobiDB-lite"/>
    </source>
</evidence>
<evidence type="ECO:0000313" key="4">
    <source>
        <dbReference type="Proteomes" id="UP001428817"/>
    </source>
</evidence>
<name>A0ABP9PLC3_9PSEU</name>
<dbReference type="PANTHER" id="PTHR43646">
    <property type="entry name" value="GLYCOSYLTRANSFERASE"/>
    <property type="match status" value="1"/>
</dbReference>
<feature type="compositionally biased region" description="Pro residues" evidence="1">
    <location>
        <begin position="44"/>
        <end position="62"/>
    </location>
</feature>
<feature type="region of interest" description="Disordered" evidence="1">
    <location>
        <begin position="544"/>
        <end position="578"/>
    </location>
</feature>
<dbReference type="NCBIfam" id="TIGR03965">
    <property type="entry name" value="mycofact_glyco"/>
    <property type="match status" value="1"/>
</dbReference>
<dbReference type="PANTHER" id="PTHR43646:SF6">
    <property type="entry name" value="PRE-MYCOFACTOCIN GLYCOSYLTRANSFERASE"/>
    <property type="match status" value="1"/>
</dbReference>
<dbReference type="Proteomes" id="UP001428817">
    <property type="component" value="Unassembled WGS sequence"/>
</dbReference>
<dbReference type="InterPro" id="IPR023981">
    <property type="entry name" value="MftF"/>
</dbReference>
<feature type="compositionally biased region" description="Basic and acidic residues" evidence="1">
    <location>
        <begin position="554"/>
        <end position="578"/>
    </location>
</feature>
<feature type="compositionally biased region" description="Acidic residues" evidence="1">
    <location>
        <begin position="73"/>
        <end position="85"/>
    </location>
</feature>
<keyword evidence="4" id="KW-1185">Reference proteome</keyword>
<reference evidence="4" key="1">
    <citation type="journal article" date="2019" name="Int. J. Syst. Evol. Microbiol.">
        <title>The Global Catalogue of Microorganisms (GCM) 10K type strain sequencing project: providing services to taxonomists for standard genome sequencing and annotation.</title>
        <authorList>
            <consortium name="The Broad Institute Genomics Platform"/>
            <consortium name="The Broad Institute Genome Sequencing Center for Infectious Disease"/>
            <person name="Wu L."/>
            <person name="Ma J."/>
        </authorList>
    </citation>
    <scope>NUCLEOTIDE SEQUENCE [LARGE SCALE GENOMIC DNA]</scope>
    <source>
        <strain evidence="4">JCM 18303</strain>
    </source>
</reference>
<evidence type="ECO:0000259" key="2">
    <source>
        <dbReference type="Pfam" id="PF00535"/>
    </source>
</evidence>
<dbReference type="InterPro" id="IPR001173">
    <property type="entry name" value="Glyco_trans_2-like"/>
</dbReference>
<dbReference type="Gene3D" id="3.90.550.10">
    <property type="entry name" value="Spore Coat Polysaccharide Biosynthesis Protein SpsA, Chain A"/>
    <property type="match status" value="1"/>
</dbReference>
<proteinExistence type="predicted"/>
<organism evidence="3 4">
    <name type="scientific">Pseudonocardia eucalypti</name>
    <dbReference type="NCBI Taxonomy" id="648755"/>
    <lineage>
        <taxon>Bacteria</taxon>
        <taxon>Bacillati</taxon>
        <taxon>Actinomycetota</taxon>
        <taxon>Actinomycetes</taxon>
        <taxon>Pseudonocardiales</taxon>
        <taxon>Pseudonocardiaceae</taxon>
        <taxon>Pseudonocardia</taxon>
    </lineage>
</organism>
<protein>
    <recommendedName>
        <fullName evidence="2">Glycosyltransferase 2-like domain-containing protein</fullName>
    </recommendedName>
</protein>
<feature type="domain" description="Glycosyltransferase 2-like" evidence="2">
    <location>
        <begin position="170"/>
        <end position="294"/>
    </location>
</feature>
<gene>
    <name evidence="3" type="ORF">GCM10023321_03610</name>
</gene>
<evidence type="ECO:0000313" key="3">
    <source>
        <dbReference type="EMBL" id="GAA5145550.1"/>
    </source>
</evidence>
<feature type="region of interest" description="Disordered" evidence="1">
    <location>
        <begin position="37"/>
        <end position="161"/>
    </location>
</feature>